<keyword evidence="4" id="KW-0862">Zinc</keyword>
<dbReference type="Pfam" id="PF00675">
    <property type="entry name" value="Peptidase_M16"/>
    <property type="match status" value="1"/>
</dbReference>
<dbReference type="PANTHER" id="PTHR43690:SF34">
    <property type="entry name" value="ZINC PROTEASE PQQL-LIKE"/>
    <property type="match status" value="1"/>
</dbReference>
<sequence>MRIFRHLFYILLLFVFGTQAQERNISGRLTDEIPVDPDVRVGKLENGLTYYIRKNSKPEKKIEFRLVVNAGSILEDEDQLGLAHFTEHMAFNGSKNFQKNELVNYLQSIGVEFGADLNAYTSFDETVYMLPIPTDDPAVVKKGLQVLEDWAHQVSFTDEEIDKERGVVLEEWRLGRGASQRMRDQWFPIMFKNSHYADRLPIGTREVIENASYETVRQFYKEWYRPDLMAVIAVGDLELDNMEQMIHNQFNKIQKRTDVRERKIFDVPDHEETYVAIARDKEAPFTQIQLITKMDMEESKTLFDFRKYLVYQLYNGMLGRRMNELKQSSDPPFIFGGSGYGSMVRSKSNYSSFAMVGENGIEKGLRALVVENQRVKQHGFTPGELDRYKKEMLNSYEKAFKEKDKSESAGYAAEYVRSFLTNEPIPGRTFEYEFANDMIPGISLEEVNALASRWVKNTNRVVVITAPDKEGVTIPNEDEVLKMLALASSEEIAPYDDGIAGTALMETKPTAGKVISADTIAEVGVTELNLSNGIKVVLKPTDFKNDEILMSAYSPGGHSLYRDEDYYSASYASNIISQSGVRSFSPTDLQKLFAGKNVRVSPYIAQLSEGFSGNAAPEDLESMFQLIHLFFTDPRKDEKAFKSLKSRNVMLYENLMSNPQYYFQDQVSKIMNQNHPRGGGFPTVEDLEKIDFEKAYGIYKDRFSNAGDFVFFFVGNFEIDKIIPLINTYLASLPNTGRKETWKDLGIRSPKGVIDKVIKRGEDPKSFVSINYTGDFEYSRLNNYQLSSLGQVLNNRLIDIIREEKSGVYTVKASGSGRLFPIPNYFFGISFPCGPENVEKLVAATLDEIKNIKENGVSEEDVNEIKEAQRIDRTENLKKNTYWLSQLRSAYYHGFELKELDQYNTMVDNLTANDIKHAANTYLSGDNKVKIVLMPDN</sequence>
<dbReference type="SUPFAM" id="SSF63411">
    <property type="entry name" value="LuxS/MPP-like metallohydrolase"/>
    <property type="match status" value="4"/>
</dbReference>
<comment type="caution">
    <text evidence="8">The sequence shown here is derived from an EMBL/GenBank/DDBJ whole genome shotgun (WGS) entry which is preliminary data.</text>
</comment>
<dbReference type="PANTHER" id="PTHR43690">
    <property type="entry name" value="NARDILYSIN"/>
    <property type="match status" value="1"/>
</dbReference>
<keyword evidence="2" id="KW-0645">Protease</keyword>
<dbReference type="Gene3D" id="3.30.830.10">
    <property type="entry name" value="Metalloenzyme, LuxS/M16 peptidase-like"/>
    <property type="match status" value="4"/>
</dbReference>
<dbReference type="InterPro" id="IPR007863">
    <property type="entry name" value="Peptidase_M16_C"/>
</dbReference>
<dbReference type="Pfam" id="PF05193">
    <property type="entry name" value="Peptidase_M16_C"/>
    <property type="match status" value="2"/>
</dbReference>
<protein>
    <submittedName>
        <fullName evidence="8">Insulinase family protein</fullName>
    </submittedName>
</protein>
<dbReference type="InterPro" id="IPR011249">
    <property type="entry name" value="Metalloenz_LuxS/M16"/>
</dbReference>
<evidence type="ECO:0000256" key="2">
    <source>
        <dbReference type="ARBA" id="ARBA00022670"/>
    </source>
</evidence>
<evidence type="ECO:0000313" key="8">
    <source>
        <dbReference type="EMBL" id="MDN5213602.1"/>
    </source>
</evidence>
<comment type="similarity">
    <text evidence="1">Belongs to the peptidase M16 family.</text>
</comment>
<keyword evidence="3" id="KW-0378">Hydrolase</keyword>
<reference evidence="8" key="1">
    <citation type="submission" date="2023-06" db="EMBL/GenBank/DDBJ databases">
        <title>Genomic of Agaribacillus aureum.</title>
        <authorList>
            <person name="Wang G."/>
        </authorList>
    </citation>
    <scope>NUCLEOTIDE SEQUENCE</scope>
    <source>
        <strain evidence="8">BMA12</strain>
    </source>
</reference>
<dbReference type="InterPro" id="IPR011765">
    <property type="entry name" value="Pept_M16_N"/>
</dbReference>
<feature type="domain" description="Peptidase M16 C-terminal" evidence="7">
    <location>
        <begin position="690"/>
        <end position="868"/>
    </location>
</feature>
<proteinExistence type="inferred from homology"/>
<gene>
    <name evidence="8" type="ORF">QQ020_16135</name>
</gene>
<evidence type="ECO:0000256" key="5">
    <source>
        <dbReference type="ARBA" id="ARBA00023049"/>
    </source>
</evidence>
<evidence type="ECO:0000256" key="4">
    <source>
        <dbReference type="ARBA" id="ARBA00022833"/>
    </source>
</evidence>
<evidence type="ECO:0000259" key="7">
    <source>
        <dbReference type="Pfam" id="PF05193"/>
    </source>
</evidence>
<feature type="domain" description="Peptidase M16 N-terminal" evidence="6">
    <location>
        <begin position="54"/>
        <end position="172"/>
    </location>
</feature>
<dbReference type="EMBL" id="JAUJEB010000003">
    <property type="protein sequence ID" value="MDN5213602.1"/>
    <property type="molecule type" value="Genomic_DNA"/>
</dbReference>
<dbReference type="InterPro" id="IPR050626">
    <property type="entry name" value="Peptidase_M16"/>
</dbReference>
<dbReference type="Proteomes" id="UP001172083">
    <property type="component" value="Unassembled WGS sequence"/>
</dbReference>
<keyword evidence="5" id="KW-0482">Metalloprotease</keyword>
<organism evidence="8 9">
    <name type="scientific">Agaribacillus aureus</name>
    <dbReference type="NCBI Taxonomy" id="3051825"/>
    <lineage>
        <taxon>Bacteria</taxon>
        <taxon>Pseudomonadati</taxon>
        <taxon>Bacteroidota</taxon>
        <taxon>Cytophagia</taxon>
        <taxon>Cytophagales</taxon>
        <taxon>Splendidivirgaceae</taxon>
        <taxon>Agaribacillus</taxon>
    </lineage>
</organism>
<accession>A0ABT8L9C5</accession>
<evidence type="ECO:0000256" key="3">
    <source>
        <dbReference type="ARBA" id="ARBA00022801"/>
    </source>
</evidence>
<dbReference type="RefSeq" id="WP_346758939.1">
    <property type="nucleotide sequence ID" value="NZ_JAUJEB010000003.1"/>
</dbReference>
<evidence type="ECO:0000259" key="6">
    <source>
        <dbReference type="Pfam" id="PF00675"/>
    </source>
</evidence>
<keyword evidence="9" id="KW-1185">Reference proteome</keyword>
<feature type="domain" description="Peptidase M16 C-terminal" evidence="7">
    <location>
        <begin position="211"/>
        <end position="391"/>
    </location>
</feature>
<name>A0ABT8L9C5_9BACT</name>
<evidence type="ECO:0000313" key="9">
    <source>
        <dbReference type="Proteomes" id="UP001172083"/>
    </source>
</evidence>
<evidence type="ECO:0000256" key="1">
    <source>
        <dbReference type="ARBA" id="ARBA00007261"/>
    </source>
</evidence>